<comment type="caution">
    <text evidence="3">The sequence shown here is derived from an EMBL/GenBank/DDBJ whole genome shotgun (WGS) entry which is preliminary data.</text>
</comment>
<dbReference type="Pfam" id="PF14111">
    <property type="entry name" value="DUF4283"/>
    <property type="match status" value="1"/>
</dbReference>
<organism evidence="3 4">
    <name type="scientific">Cannabis sativa</name>
    <name type="common">Hemp</name>
    <name type="synonym">Marijuana</name>
    <dbReference type="NCBI Taxonomy" id="3483"/>
    <lineage>
        <taxon>Eukaryota</taxon>
        <taxon>Viridiplantae</taxon>
        <taxon>Streptophyta</taxon>
        <taxon>Embryophyta</taxon>
        <taxon>Tracheophyta</taxon>
        <taxon>Spermatophyta</taxon>
        <taxon>Magnoliopsida</taxon>
        <taxon>eudicotyledons</taxon>
        <taxon>Gunneridae</taxon>
        <taxon>Pentapetalae</taxon>
        <taxon>rosids</taxon>
        <taxon>fabids</taxon>
        <taxon>Rosales</taxon>
        <taxon>Cannabaceae</taxon>
        <taxon>Cannabis</taxon>
    </lineage>
</organism>
<protein>
    <recommendedName>
        <fullName evidence="2">DUF4283 domain-containing protein</fullName>
    </recommendedName>
</protein>
<dbReference type="AlphaFoldDB" id="A0A7J6H709"/>
<accession>A0A7J6H709</accession>
<proteinExistence type="predicted"/>
<evidence type="ECO:0000313" key="4">
    <source>
        <dbReference type="Proteomes" id="UP000525078"/>
    </source>
</evidence>
<dbReference type="EMBL" id="JAATIP010000026">
    <property type="protein sequence ID" value="KAF4391034.1"/>
    <property type="molecule type" value="Genomic_DNA"/>
</dbReference>
<gene>
    <name evidence="3" type="ORF">F8388_024866</name>
</gene>
<evidence type="ECO:0000256" key="1">
    <source>
        <dbReference type="SAM" id="MobiDB-lite"/>
    </source>
</evidence>
<feature type="compositionally biased region" description="Polar residues" evidence="1">
    <location>
        <begin position="177"/>
        <end position="193"/>
    </location>
</feature>
<feature type="domain" description="DUF4283" evidence="2">
    <location>
        <begin position="43"/>
        <end position="111"/>
    </location>
</feature>
<feature type="region of interest" description="Disordered" evidence="1">
    <location>
        <begin position="167"/>
        <end position="194"/>
    </location>
</feature>
<dbReference type="Proteomes" id="UP000525078">
    <property type="component" value="Unassembled WGS sequence"/>
</dbReference>
<reference evidence="3 4" key="1">
    <citation type="journal article" date="2020" name="bioRxiv">
        <title>Sequence and annotation of 42 cannabis genomes reveals extensive copy number variation in cannabinoid synthesis and pathogen resistance genes.</title>
        <authorList>
            <person name="Mckernan K.J."/>
            <person name="Helbert Y."/>
            <person name="Kane L.T."/>
            <person name="Ebling H."/>
            <person name="Zhang L."/>
            <person name="Liu B."/>
            <person name="Eaton Z."/>
            <person name="Mclaughlin S."/>
            <person name="Kingan S."/>
            <person name="Baybayan P."/>
            <person name="Concepcion G."/>
            <person name="Jordan M."/>
            <person name="Riva A."/>
            <person name="Barbazuk W."/>
            <person name="Harkins T."/>
        </authorList>
    </citation>
    <scope>NUCLEOTIDE SEQUENCE [LARGE SCALE GENOMIC DNA]</scope>
    <source>
        <strain evidence="4">cv. Jamaican Lion 4</strain>
        <tissue evidence="3">Leaf</tissue>
    </source>
</reference>
<evidence type="ECO:0000259" key="2">
    <source>
        <dbReference type="Pfam" id="PF14111"/>
    </source>
</evidence>
<sequence length="327" mass="37667">MASSSRGGFDLNEQYGQISLEDEEEEVLIGGDEDGEEAIFDDRWCLVGKFLTGRTLDFDAMRHMMASLWQPGKGVFIKELDTNRYLFQFYHELDIQVVIDGSPWTFNKCPLCKLEFIMIFLSIGFFDSSLFSKIGVLECEKPQLQHRSTSWLRHPHASVTFFAEPKTSLNQRKKPESQSSTATRGATSPTQRDPTMLWDAAQAATLRNRIEGKRVNDNHRIAYSIPMINGESDHYIVTKNLKIRRFRETLLGTMIDDWKVMSGWCKGKPQVRDYILVPSFFYVDSDVQHIFNSRRVIISVYNLHIDYEVRTTIDIKSSHDKVTSIGK</sequence>
<name>A0A7J6H709_CANSA</name>
<evidence type="ECO:0000313" key="3">
    <source>
        <dbReference type="EMBL" id="KAF4391034.1"/>
    </source>
</evidence>
<dbReference type="InterPro" id="IPR025558">
    <property type="entry name" value="DUF4283"/>
</dbReference>